<dbReference type="GO" id="GO:0004422">
    <property type="term" value="F:hypoxanthine phosphoribosyltransferase activity"/>
    <property type="evidence" value="ECO:0007669"/>
    <property type="project" value="InterPro"/>
</dbReference>
<protein>
    <recommendedName>
        <fullName evidence="5 15">Hypoxanthine phosphoribosyltransferase</fullName>
        <ecNumber evidence="5 15">2.4.2.8</ecNumber>
    </recommendedName>
</protein>
<evidence type="ECO:0000256" key="11">
    <source>
        <dbReference type="ARBA" id="ARBA00022741"/>
    </source>
</evidence>
<evidence type="ECO:0000256" key="13">
    <source>
        <dbReference type="ARBA" id="ARBA00048811"/>
    </source>
</evidence>
<evidence type="ECO:0000256" key="5">
    <source>
        <dbReference type="ARBA" id="ARBA00011895"/>
    </source>
</evidence>
<dbReference type="EMBL" id="QXDL01000137">
    <property type="protein sequence ID" value="RIH82033.1"/>
    <property type="molecule type" value="Genomic_DNA"/>
</dbReference>
<sequence length="177" mass="19567">MSIFHPGKGSVQITEAEIQGRIKALGAEIARDYAGQDPHLVCVLNGAFIFMADLVRAIDLPLSMDFLAVSSYGNSTRTSGEVEVLKDLRIPIANRHVIVVEDIVDTGITLNYLLRMLEARQPASLKVAALLSKPARRRVEVPIDYLGFEIEDAFVYGYGLDRSQFDRNLPFITSQGD</sequence>
<keyword evidence="9 15" id="KW-0479">Metal-binding</keyword>
<dbReference type="GO" id="GO:0006166">
    <property type="term" value="P:purine ribonucleoside salvage"/>
    <property type="evidence" value="ECO:0007669"/>
    <property type="project" value="UniProtKB-KW"/>
</dbReference>
<evidence type="ECO:0000313" key="17">
    <source>
        <dbReference type="EMBL" id="RIH82033.1"/>
    </source>
</evidence>
<dbReference type="GO" id="GO:0052657">
    <property type="term" value="F:guanine phosphoribosyltransferase activity"/>
    <property type="evidence" value="ECO:0007669"/>
    <property type="project" value="UniProtKB-ARBA"/>
</dbReference>
<keyword evidence="11 15" id="KW-0547">Nucleotide-binding</keyword>
<evidence type="ECO:0000256" key="9">
    <source>
        <dbReference type="ARBA" id="ARBA00022723"/>
    </source>
</evidence>
<dbReference type="InterPro" id="IPR050408">
    <property type="entry name" value="HGPRT"/>
</dbReference>
<comment type="catalytic activity">
    <reaction evidence="13">
        <text>GMP + diphosphate = guanine + 5-phospho-alpha-D-ribose 1-diphosphate</text>
        <dbReference type="Rhea" id="RHEA:25424"/>
        <dbReference type="ChEBI" id="CHEBI:16235"/>
        <dbReference type="ChEBI" id="CHEBI:33019"/>
        <dbReference type="ChEBI" id="CHEBI:58017"/>
        <dbReference type="ChEBI" id="CHEBI:58115"/>
        <dbReference type="EC" id="2.4.2.8"/>
    </reaction>
    <physiologicalReaction direction="right-to-left" evidence="13">
        <dbReference type="Rhea" id="RHEA:25426"/>
    </physiologicalReaction>
</comment>
<dbReference type="AlphaFoldDB" id="A0A399EER9"/>
<evidence type="ECO:0000256" key="4">
    <source>
        <dbReference type="ARBA" id="ARBA00008391"/>
    </source>
</evidence>
<dbReference type="InterPro" id="IPR029057">
    <property type="entry name" value="PRTase-like"/>
</dbReference>
<keyword evidence="6 15" id="KW-0963">Cytoplasm</keyword>
<dbReference type="PANTHER" id="PTHR43340">
    <property type="entry name" value="HYPOXANTHINE-GUANINE PHOSPHORIBOSYLTRANSFERASE"/>
    <property type="match status" value="1"/>
</dbReference>
<name>A0A399EER9_9DEIN</name>
<dbReference type="GO" id="GO:0032264">
    <property type="term" value="P:IMP salvage"/>
    <property type="evidence" value="ECO:0007669"/>
    <property type="project" value="UniProtKB-UniPathway"/>
</dbReference>
<proteinExistence type="inferred from homology"/>
<evidence type="ECO:0000256" key="3">
    <source>
        <dbReference type="ARBA" id="ARBA00004669"/>
    </source>
</evidence>
<dbReference type="InterPro" id="IPR005904">
    <property type="entry name" value="Hxn_phspho_trans"/>
</dbReference>
<comment type="subcellular location">
    <subcellularLocation>
        <location evidence="2 15">Cytoplasm</location>
    </subcellularLocation>
</comment>
<evidence type="ECO:0000256" key="6">
    <source>
        <dbReference type="ARBA" id="ARBA00022490"/>
    </source>
</evidence>
<dbReference type="Gene3D" id="3.40.50.2020">
    <property type="match status" value="1"/>
</dbReference>
<dbReference type="FunFam" id="3.40.50.2020:FF:000006">
    <property type="entry name" value="Hypoxanthine phosphoribosyltransferase"/>
    <property type="match status" value="1"/>
</dbReference>
<dbReference type="EC" id="2.4.2.8" evidence="5 15"/>
<dbReference type="GO" id="GO:0005829">
    <property type="term" value="C:cytosol"/>
    <property type="evidence" value="ECO:0007669"/>
    <property type="project" value="TreeGrafter"/>
</dbReference>
<evidence type="ECO:0000256" key="7">
    <source>
        <dbReference type="ARBA" id="ARBA00022676"/>
    </source>
</evidence>
<comment type="catalytic activity">
    <reaction evidence="14">
        <text>IMP + diphosphate = hypoxanthine + 5-phospho-alpha-D-ribose 1-diphosphate</text>
        <dbReference type="Rhea" id="RHEA:17973"/>
        <dbReference type="ChEBI" id="CHEBI:17368"/>
        <dbReference type="ChEBI" id="CHEBI:33019"/>
        <dbReference type="ChEBI" id="CHEBI:58017"/>
        <dbReference type="ChEBI" id="CHEBI:58053"/>
        <dbReference type="EC" id="2.4.2.8"/>
    </reaction>
    <physiologicalReaction direction="right-to-left" evidence="14">
        <dbReference type="Rhea" id="RHEA:17975"/>
    </physiologicalReaction>
</comment>
<dbReference type="Pfam" id="PF00156">
    <property type="entry name" value="Pribosyltran"/>
    <property type="match status" value="1"/>
</dbReference>
<evidence type="ECO:0000256" key="1">
    <source>
        <dbReference type="ARBA" id="ARBA00001946"/>
    </source>
</evidence>
<keyword evidence="18" id="KW-1185">Reference proteome</keyword>
<evidence type="ECO:0000256" key="14">
    <source>
        <dbReference type="ARBA" id="ARBA00049402"/>
    </source>
</evidence>
<dbReference type="GO" id="GO:0006178">
    <property type="term" value="P:guanine salvage"/>
    <property type="evidence" value="ECO:0007669"/>
    <property type="project" value="TreeGrafter"/>
</dbReference>
<dbReference type="NCBIfam" id="TIGR01203">
    <property type="entry name" value="HGPRTase"/>
    <property type="match status" value="1"/>
</dbReference>
<comment type="pathway">
    <text evidence="3 15">Purine metabolism; IMP biosynthesis via salvage pathway; IMP from hypoxanthine: step 1/1.</text>
</comment>
<gene>
    <name evidence="17" type="primary">hpt</name>
    <name evidence="17" type="ORF">Mterra_02839</name>
</gene>
<dbReference type="UniPathway" id="UPA00591">
    <property type="reaction ID" value="UER00648"/>
</dbReference>
<dbReference type="SUPFAM" id="SSF53271">
    <property type="entry name" value="PRTase-like"/>
    <property type="match status" value="1"/>
</dbReference>
<evidence type="ECO:0000313" key="18">
    <source>
        <dbReference type="Proteomes" id="UP000265715"/>
    </source>
</evidence>
<evidence type="ECO:0000259" key="16">
    <source>
        <dbReference type="Pfam" id="PF00156"/>
    </source>
</evidence>
<evidence type="ECO:0000256" key="8">
    <source>
        <dbReference type="ARBA" id="ARBA00022679"/>
    </source>
</evidence>
<keyword evidence="12 15" id="KW-0460">Magnesium</keyword>
<dbReference type="GO" id="GO:0000166">
    <property type="term" value="F:nucleotide binding"/>
    <property type="evidence" value="ECO:0007669"/>
    <property type="project" value="UniProtKB-KW"/>
</dbReference>
<dbReference type="PANTHER" id="PTHR43340:SF1">
    <property type="entry name" value="HYPOXANTHINE PHOSPHORIBOSYLTRANSFERASE"/>
    <property type="match status" value="1"/>
</dbReference>
<keyword evidence="10 15" id="KW-0660">Purine salvage</keyword>
<evidence type="ECO:0000256" key="15">
    <source>
        <dbReference type="RuleBase" id="RU364099"/>
    </source>
</evidence>
<comment type="caution">
    <text evidence="17">The sequence shown here is derived from an EMBL/GenBank/DDBJ whole genome shotgun (WGS) entry which is preliminary data.</text>
</comment>
<reference evidence="17 18" key="1">
    <citation type="submission" date="2018-08" db="EMBL/GenBank/DDBJ databases">
        <title>Meiothermus terrae DSM 26712 genome sequencing project.</title>
        <authorList>
            <person name="Da Costa M.S."/>
            <person name="Albuquerque L."/>
            <person name="Raposo P."/>
            <person name="Froufe H.J.C."/>
            <person name="Barroso C.S."/>
            <person name="Egas C."/>
        </authorList>
    </citation>
    <scope>NUCLEOTIDE SEQUENCE [LARGE SCALE GENOMIC DNA]</scope>
    <source>
        <strain evidence="17 18">DSM 26712</strain>
    </source>
</reference>
<dbReference type="InterPro" id="IPR000836">
    <property type="entry name" value="PRTase_dom"/>
</dbReference>
<accession>A0A399EER9</accession>
<evidence type="ECO:0000256" key="12">
    <source>
        <dbReference type="ARBA" id="ARBA00022842"/>
    </source>
</evidence>
<dbReference type="GO" id="GO:0032263">
    <property type="term" value="P:GMP salvage"/>
    <property type="evidence" value="ECO:0007669"/>
    <property type="project" value="TreeGrafter"/>
</dbReference>
<keyword evidence="8 15" id="KW-0808">Transferase</keyword>
<organism evidence="17 18">
    <name type="scientific">Calidithermus terrae</name>
    <dbReference type="NCBI Taxonomy" id="1408545"/>
    <lineage>
        <taxon>Bacteria</taxon>
        <taxon>Thermotogati</taxon>
        <taxon>Deinococcota</taxon>
        <taxon>Deinococci</taxon>
        <taxon>Thermales</taxon>
        <taxon>Thermaceae</taxon>
        <taxon>Calidithermus</taxon>
    </lineage>
</organism>
<dbReference type="OrthoDB" id="9802824at2"/>
<evidence type="ECO:0000256" key="10">
    <source>
        <dbReference type="ARBA" id="ARBA00022726"/>
    </source>
</evidence>
<feature type="domain" description="Phosphoribosyltransferase" evidence="16">
    <location>
        <begin position="21"/>
        <end position="161"/>
    </location>
</feature>
<comment type="cofactor">
    <cofactor evidence="1 15">
        <name>Mg(2+)</name>
        <dbReference type="ChEBI" id="CHEBI:18420"/>
    </cofactor>
</comment>
<dbReference type="GO" id="GO:0046100">
    <property type="term" value="P:hypoxanthine metabolic process"/>
    <property type="evidence" value="ECO:0007669"/>
    <property type="project" value="TreeGrafter"/>
</dbReference>
<evidence type="ECO:0000256" key="2">
    <source>
        <dbReference type="ARBA" id="ARBA00004496"/>
    </source>
</evidence>
<keyword evidence="7 15" id="KW-0328">Glycosyltransferase</keyword>
<dbReference type="CDD" id="cd06223">
    <property type="entry name" value="PRTases_typeI"/>
    <property type="match status" value="1"/>
</dbReference>
<dbReference type="GO" id="GO:0000287">
    <property type="term" value="F:magnesium ion binding"/>
    <property type="evidence" value="ECO:0007669"/>
    <property type="project" value="TreeGrafter"/>
</dbReference>
<comment type="similarity">
    <text evidence="4 15">Belongs to the purine/pyrimidine phosphoribosyltransferase family.</text>
</comment>
<dbReference type="Proteomes" id="UP000265715">
    <property type="component" value="Unassembled WGS sequence"/>
</dbReference>